<feature type="compositionally biased region" description="Polar residues" evidence="1">
    <location>
        <begin position="43"/>
        <end position="52"/>
    </location>
</feature>
<dbReference type="RefSeq" id="WP_272084336.1">
    <property type="nucleotide sequence ID" value="NZ_JAQNDL010000001.1"/>
</dbReference>
<evidence type="ECO:0008006" key="4">
    <source>
        <dbReference type="Google" id="ProtNLM"/>
    </source>
</evidence>
<proteinExistence type="predicted"/>
<evidence type="ECO:0000313" key="2">
    <source>
        <dbReference type="EMBL" id="MDC0715904.1"/>
    </source>
</evidence>
<organism evidence="2 3">
    <name type="scientific">Nannocystis bainbridge</name>
    <dbReference type="NCBI Taxonomy" id="2995303"/>
    <lineage>
        <taxon>Bacteria</taxon>
        <taxon>Pseudomonadati</taxon>
        <taxon>Myxococcota</taxon>
        <taxon>Polyangia</taxon>
        <taxon>Nannocystales</taxon>
        <taxon>Nannocystaceae</taxon>
        <taxon>Nannocystis</taxon>
    </lineage>
</organism>
<feature type="region of interest" description="Disordered" evidence="1">
    <location>
        <begin position="40"/>
        <end position="91"/>
    </location>
</feature>
<accession>A0ABT5DQG2</accession>
<dbReference type="EMBL" id="JAQNDL010000001">
    <property type="protein sequence ID" value="MDC0715904.1"/>
    <property type="molecule type" value="Genomic_DNA"/>
</dbReference>
<comment type="caution">
    <text evidence="2">The sequence shown here is derived from an EMBL/GenBank/DDBJ whole genome shotgun (WGS) entry which is preliminary data.</text>
</comment>
<reference evidence="2 3" key="1">
    <citation type="submission" date="2022-11" db="EMBL/GenBank/DDBJ databases">
        <title>Minimal conservation of predation-associated metabolite biosynthetic gene clusters underscores biosynthetic potential of Myxococcota including descriptions for ten novel species: Archangium lansinium sp. nov., Myxococcus landrumus sp. nov., Nannocystis bai.</title>
        <authorList>
            <person name="Ahearne A."/>
            <person name="Stevens C."/>
            <person name="Dowd S."/>
        </authorList>
    </citation>
    <scope>NUCLEOTIDE SEQUENCE [LARGE SCALE GENOMIC DNA]</scope>
    <source>
        <strain evidence="2 3">BB15-2</strain>
    </source>
</reference>
<sequence length="397" mass="39148">MIEVELDGHFAARRVAANAAMRACARPARRACIFGTMPEWRDSTSSATTGETTRGPVAGADEDDGAAAHEAGEAGARARAPARRGVGAGDGEADAGAVAAAMLRAPRDLAPREPAAGDSDAGMSTIREAPRTTGSTTQGRTPGFSAAVARAGSQARRSFAPGLRMAVLGAMVVGTCAMVYVVSRMSETPGAEAGPRDGEERGPDAEGRGAVGGEERGAAGAVGVEARGAAGPGAEAVEGEAASAVEGGAPGAGDVSAAGDGGWRAAEAGPADAPADSQAAAGDASGAGSLWVPVAQADGEAAERRRKIAGQARALMAEPRILACLLGHVTIGVGRRTALTGSLVVASGGEVVRASVRAGDGAVPAAARACVADELGKSRFLPGPQAQLVVPLRLEIQ</sequence>
<gene>
    <name evidence="2" type="ORF">POL25_03300</name>
</gene>
<evidence type="ECO:0000256" key="1">
    <source>
        <dbReference type="SAM" id="MobiDB-lite"/>
    </source>
</evidence>
<keyword evidence="3" id="KW-1185">Reference proteome</keyword>
<evidence type="ECO:0000313" key="3">
    <source>
        <dbReference type="Proteomes" id="UP001221686"/>
    </source>
</evidence>
<feature type="compositionally biased region" description="Low complexity" evidence="1">
    <location>
        <begin position="73"/>
        <end position="85"/>
    </location>
</feature>
<dbReference type="Proteomes" id="UP001221686">
    <property type="component" value="Unassembled WGS sequence"/>
</dbReference>
<name>A0ABT5DQG2_9BACT</name>
<feature type="region of interest" description="Disordered" evidence="1">
    <location>
        <begin position="107"/>
        <end position="143"/>
    </location>
</feature>
<protein>
    <recommendedName>
        <fullName evidence="4">AgmX/PglI C-terminal domain-containing protein</fullName>
    </recommendedName>
</protein>
<feature type="compositionally biased region" description="Basic and acidic residues" evidence="1">
    <location>
        <begin position="194"/>
        <end position="216"/>
    </location>
</feature>
<feature type="compositionally biased region" description="Low complexity" evidence="1">
    <location>
        <begin position="265"/>
        <end position="285"/>
    </location>
</feature>
<feature type="region of interest" description="Disordered" evidence="1">
    <location>
        <begin position="230"/>
        <end position="285"/>
    </location>
</feature>
<feature type="region of interest" description="Disordered" evidence="1">
    <location>
        <begin position="188"/>
        <end position="216"/>
    </location>
</feature>
<feature type="compositionally biased region" description="Low complexity" evidence="1">
    <location>
        <begin position="230"/>
        <end position="258"/>
    </location>
</feature>